<name>A0A2K1Q1X6_9GAMM</name>
<feature type="chain" id="PRO_5014370642" evidence="1">
    <location>
        <begin position="28"/>
        <end position="377"/>
    </location>
</feature>
<dbReference type="PANTHER" id="PTHR43283">
    <property type="entry name" value="BETA-LACTAMASE-RELATED"/>
    <property type="match status" value="1"/>
</dbReference>
<reference evidence="3 4" key="1">
    <citation type="submission" date="2017-08" db="EMBL/GenBank/DDBJ databases">
        <title>Lysobacter sylvestris genome.</title>
        <authorList>
            <person name="Zhang D.-C."/>
            <person name="Albuquerque L."/>
            <person name="Franca L."/>
            <person name="Froufe H.J.C."/>
            <person name="Barroso C."/>
            <person name="Egas C."/>
            <person name="Da Costa M."/>
            <person name="Margesin R."/>
        </authorList>
    </citation>
    <scope>NUCLEOTIDE SEQUENCE [LARGE SCALE GENOMIC DNA]</scope>
    <source>
        <strain evidence="3 4">AM20-91</strain>
    </source>
</reference>
<dbReference type="PROSITE" id="PS51257">
    <property type="entry name" value="PROKAR_LIPOPROTEIN"/>
    <property type="match status" value="1"/>
</dbReference>
<gene>
    <name evidence="3" type="ORF">Lysil_0674</name>
</gene>
<evidence type="ECO:0000259" key="2">
    <source>
        <dbReference type="Pfam" id="PF00144"/>
    </source>
</evidence>
<evidence type="ECO:0000313" key="3">
    <source>
        <dbReference type="EMBL" id="PNS09045.1"/>
    </source>
</evidence>
<dbReference type="Proteomes" id="UP000236220">
    <property type="component" value="Unassembled WGS sequence"/>
</dbReference>
<proteinExistence type="predicted"/>
<keyword evidence="4" id="KW-1185">Reference proteome</keyword>
<dbReference type="InterPro" id="IPR001466">
    <property type="entry name" value="Beta-lactam-related"/>
</dbReference>
<feature type="signal peptide" evidence="1">
    <location>
        <begin position="1"/>
        <end position="27"/>
    </location>
</feature>
<dbReference type="OrthoDB" id="6963107at2"/>
<sequence>MRLPLRLILCLALVGLAACGKHHPAPAAGVLPALIGDGWERADPVASGFDAAKLQATLEKAAGEPIDLHAVVVERHGRLVAEIYRAGKDKGVYDLFATTRDFGPTTLHDVRSVGKSVVSLLIGAARQEGKLDDLSKPVLDFYPEFKDLQTPPRRAITIEHLLTMSSGFEWQEGGPGRDDEHRLYWKWTPAYYALSRPIAAPPGTRFNYNSGGNLVLADILARATATPLKDYARTRLFQPLGITDWEWTGDLHGQPMAFTGLRMRPRDMAKLGRLVLNHGRWKELQLVPAEWIDASLKPRLDTGFDGTRYGYQWWTGSLQWRGKNLPWAAAFGNGSQRIFVVPDLDLCVVVTAGAYGDVAVARRVDLLLQDIVATVDR</sequence>
<dbReference type="PANTHER" id="PTHR43283:SF7">
    <property type="entry name" value="BETA-LACTAMASE-RELATED DOMAIN-CONTAINING PROTEIN"/>
    <property type="match status" value="1"/>
</dbReference>
<evidence type="ECO:0000313" key="4">
    <source>
        <dbReference type="Proteomes" id="UP000236220"/>
    </source>
</evidence>
<comment type="caution">
    <text evidence="3">The sequence shown here is derived from an EMBL/GenBank/DDBJ whole genome shotgun (WGS) entry which is preliminary data.</text>
</comment>
<feature type="domain" description="Beta-lactamase-related" evidence="2">
    <location>
        <begin position="70"/>
        <end position="352"/>
    </location>
</feature>
<dbReference type="SUPFAM" id="SSF56601">
    <property type="entry name" value="beta-lactamase/transpeptidase-like"/>
    <property type="match status" value="1"/>
</dbReference>
<accession>A0A2K1Q1X6</accession>
<dbReference type="Pfam" id="PF00144">
    <property type="entry name" value="Beta-lactamase"/>
    <property type="match status" value="1"/>
</dbReference>
<dbReference type="RefSeq" id="WP_103074148.1">
    <property type="nucleotide sequence ID" value="NZ_NPZB01000001.1"/>
</dbReference>
<dbReference type="InterPro" id="IPR050789">
    <property type="entry name" value="Diverse_Enzym_Activities"/>
</dbReference>
<organism evidence="3 4">
    <name type="scientific">Solilutibacter silvestris</name>
    <dbReference type="NCBI Taxonomy" id="1645665"/>
    <lineage>
        <taxon>Bacteria</taxon>
        <taxon>Pseudomonadati</taxon>
        <taxon>Pseudomonadota</taxon>
        <taxon>Gammaproteobacteria</taxon>
        <taxon>Lysobacterales</taxon>
        <taxon>Lysobacteraceae</taxon>
        <taxon>Solilutibacter</taxon>
    </lineage>
</organism>
<dbReference type="AlphaFoldDB" id="A0A2K1Q1X6"/>
<dbReference type="Gene3D" id="3.40.710.10">
    <property type="entry name" value="DD-peptidase/beta-lactamase superfamily"/>
    <property type="match status" value="1"/>
</dbReference>
<evidence type="ECO:0000256" key="1">
    <source>
        <dbReference type="SAM" id="SignalP"/>
    </source>
</evidence>
<protein>
    <submittedName>
        <fullName evidence="3">Beta-lactamase class C and other penicillin binding protein</fullName>
    </submittedName>
</protein>
<dbReference type="EMBL" id="NPZB01000001">
    <property type="protein sequence ID" value="PNS09045.1"/>
    <property type="molecule type" value="Genomic_DNA"/>
</dbReference>
<dbReference type="InterPro" id="IPR012338">
    <property type="entry name" value="Beta-lactam/transpept-like"/>
</dbReference>
<keyword evidence="1" id="KW-0732">Signal</keyword>